<accession>X1BZ97</accession>
<protein>
    <submittedName>
        <fullName evidence="1">Uncharacterized protein</fullName>
    </submittedName>
</protein>
<gene>
    <name evidence="1" type="ORF">S01H4_49644</name>
</gene>
<proteinExistence type="predicted"/>
<organism evidence="1">
    <name type="scientific">marine sediment metagenome</name>
    <dbReference type="NCBI Taxonomy" id="412755"/>
    <lineage>
        <taxon>unclassified sequences</taxon>
        <taxon>metagenomes</taxon>
        <taxon>ecological metagenomes</taxon>
    </lineage>
</organism>
<name>X1BZ97_9ZZZZ</name>
<dbReference type="AlphaFoldDB" id="X1BZ97"/>
<evidence type="ECO:0000313" key="1">
    <source>
        <dbReference type="EMBL" id="GAH01176.1"/>
    </source>
</evidence>
<sequence>TGELVHDDELISSSMCALLDDQEWSIGGEPLIVERGDPLEEMDLEGF</sequence>
<dbReference type="EMBL" id="BART01028109">
    <property type="protein sequence ID" value="GAH01176.1"/>
    <property type="molecule type" value="Genomic_DNA"/>
</dbReference>
<feature type="non-terminal residue" evidence="1">
    <location>
        <position position="1"/>
    </location>
</feature>
<comment type="caution">
    <text evidence="1">The sequence shown here is derived from an EMBL/GenBank/DDBJ whole genome shotgun (WGS) entry which is preliminary data.</text>
</comment>
<reference evidence="1" key="1">
    <citation type="journal article" date="2014" name="Front. Microbiol.">
        <title>High frequency of phylogenetically diverse reductive dehalogenase-homologous genes in deep subseafloor sedimentary metagenomes.</title>
        <authorList>
            <person name="Kawai M."/>
            <person name="Futagami T."/>
            <person name="Toyoda A."/>
            <person name="Takaki Y."/>
            <person name="Nishi S."/>
            <person name="Hori S."/>
            <person name="Arai W."/>
            <person name="Tsubouchi T."/>
            <person name="Morono Y."/>
            <person name="Uchiyama I."/>
            <person name="Ito T."/>
            <person name="Fujiyama A."/>
            <person name="Inagaki F."/>
            <person name="Takami H."/>
        </authorList>
    </citation>
    <scope>NUCLEOTIDE SEQUENCE</scope>
    <source>
        <strain evidence="1">Expedition CK06-06</strain>
    </source>
</reference>